<keyword evidence="2" id="KW-1185">Reference proteome</keyword>
<accession>A0A1M7UVE2</accession>
<protein>
    <submittedName>
        <fullName evidence="1">Uncharacterized protein</fullName>
    </submittedName>
</protein>
<dbReference type="OrthoDB" id="5182723at2"/>
<reference evidence="2" key="1">
    <citation type="submission" date="2016-11" db="EMBL/GenBank/DDBJ databases">
        <authorList>
            <person name="Varghese N."/>
            <person name="Submissions S."/>
        </authorList>
    </citation>
    <scope>NUCLEOTIDE SEQUENCE [LARGE SCALE GENOMIC DNA]</scope>
    <source>
        <strain evidence="2">GAS401</strain>
    </source>
</reference>
<evidence type="ECO:0000313" key="2">
    <source>
        <dbReference type="Proteomes" id="UP000184096"/>
    </source>
</evidence>
<gene>
    <name evidence="1" type="ORF">SAMN05444170_6909</name>
</gene>
<dbReference type="EMBL" id="LT670849">
    <property type="protein sequence ID" value="SHN86908.1"/>
    <property type="molecule type" value="Genomic_DNA"/>
</dbReference>
<organism evidence="1 2">
    <name type="scientific">Bradyrhizobium erythrophlei</name>
    <dbReference type="NCBI Taxonomy" id="1437360"/>
    <lineage>
        <taxon>Bacteria</taxon>
        <taxon>Pseudomonadati</taxon>
        <taxon>Pseudomonadota</taxon>
        <taxon>Alphaproteobacteria</taxon>
        <taxon>Hyphomicrobiales</taxon>
        <taxon>Nitrobacteraceae</taxon>
        <taxon>Bradyrhizobium</taxon>
    </lineage>
</organism>
<proteinExistence type="predicted"/>
<name>A0A1M7UVE2_9BRAD</name>
<dbReference type="AlphaFoldDB" id="A0A1M7UVE2"/>
<sequence length="304" mass="33256">MTLVVAAIGRESIWLCADRRLSIRQKAVSDDAVKILRVDRGDDVALLGYSGLGKTPKGKQPSEWMNNVLRGRNEPLERSLEILGGAISRQILKYLLHVPGMGNAAHVVLAPAFVAEKPILYTVKLDIINAKKKLYRISNERHETVGPPRRYTRIGIAGSGTPFIVTQRPKLIALLRLISKHEKGKITAFAVAREFAKINLEVAGKDNSVGPDCVVAWSYRRNGPLKLTPNFMGFKGLATATGHLSLPTNSNGTDMTAFMAVLFPSMMERMANLRAGKDGNLSEADQAAITEALNKLPTRPSEHL</sequence>
<evidence type="ECO:0000313" key="1">
    <source>
        <dbReference type="EMBL" id="SHN86908.1"/>
    </source>
</evidence>
<dbReference type="Proteomes" id="UP000184096">
    <property type="component" value="Chromosome I"/>
</dbReference>